<keyword evidence="3" id="KW-1185">Reference proteome</keyword>
<accession>A0A0F8W269</accession>
<name>A0A0F8W269_9EURO</name>
<evidence type="ECO:0000256" key="1">
    <source>
        <dbReference type="SAM" id="MobiDB-lite"/>
    </source>
</evidence>
<proteinExistence type="predicted"/>
<dbReference type="VEuPathDB" id="FungiDB:P175DRAFT_0504356"/>
<dbReference type="OrthoDB" id="4227359at2759"/>
<evidence type="ECO:0000313" key="2">
    <source>
        <dbReference type="EMBL" id="KKK12005.1"/>
    </source>
</evidence>
<sequence length="128" mass="13665">MASTSSPSASISGSGSGSSSAPAPSPLKTTSGSASKSNSTASSHDTQSLYLSANFAHNPKAPFAVNYDQEVYLQLTAGEDTKKNKTPPQLYREEWVRRALNPAVSDPRGDPSPLDFECAENQRVRDRF</sequence>
<reference evidence="2 3" key="1">
    <citation type="submission" date="2015-02" db="EMBL/GenBank/DDBJ databases">
        <title>Draft Genome Sequences of Two Closely-Related Aflatoxigenic Aspergillus Species Obtained from the Cote d'Ivoire.</title>
        <authorList>
            <person name="Moore G.G."/>
            <person name="Beltz S.B."/>
            <person name="Mack B.M."/>
        </authorList>
    </citation>
    <scope>NUCLEOTIDE SEQUENCE [LARGE SCALE GENOMIC DNA]</scope>
    <source>
        <strain evidence="2 3">SRRC1432</strain>
    </source>
</reference>
<feature type="region of interest" description="Disordered" evidence="1">
    <location>
        <begin position="102"/>
        <end position="128"/>
    </location>
</feature>
<feature type="region of interest" description="Disordered" evidence="1">
    <location>
        <begin position="1"/>
        <end position="45"/>
    </location>
</feature>
<comment type="caution">
    <text evidence="2">The sequence shown here is derived from an EMBL/GenBank/DDBJ whole genome shotgun (WGS) entry which is preliminary data.</text>
</comment>
<evidence type="ECO:0000313" key="3">
    <source>
        <dbReference type="Proteomes" id="UP000034947"/>
    </source>
</evidence>
<feature type="compositionally biased region" description="Low complexity" evidence="1">
    <location>
        <begin position="1"/>
        <end position="43"/>
    </location>
</feature>
<gene>
    <name evidence="2" type="ORF">AOCH_001265</name>
</gene>
<organism evidence="2 3">
    <name type="scientific">Aspergillus ochraceoroseus</name>
    <dbReference type="NCBI Taxonomy" id="138278"/>
    <lineage>
        <taxon>Eukaryota</taxon>
        <taxon>Fungi</taxon>
        <taxon>Dikarya</taxon>
        <taxon>Ascomycota</taxon>
        <taxon>Pezizomycotina</taxon>
        <taxon>Eurotiomycetes</taxon>
        <taxon>Eurotiomycetidae</taxon>
        <taxon>Eurotiales</taxon>
        <taxon>Aspergillaceae</taxon>
        <taxon>Aspergillus</taxon>
        <taxon>Aspergillus subgen. Nidulantes</taxon>
    </lineage>
</organism>
<dbReference type="EMBL" id="JYKN01003550">
    <property type="protein sequence ID" value="KKK12005.1"/>
    <property type="molecule type" value="Genomic_DNA"/>
</dbReference>
<protein>
    <submittedName>
        <fullName evidence="2">Uncharacterized protein</fullName>
    </submittedName>
</protein>
<dbReference type="AlphaFoldDB" id="A0A0F8W269"/>
<dbReference type="Proteomes" id="UP000034947">
    <property type="component" value="Unassembled WGS sequence"/>
</dbReference>